<dbReference type="PANTHER" id="PTHR12601:SF6">
    <property type="entry name" value="CLUSTERED MITOCHONDRIA PROTEIN HOMOLOG"/>
    <property type="match status" value="1"/>
</dbReference>
<organism evidence="1 2">
    <name type="scientific">Cryomyces antarcticus</name>
    <dbReference type="NCBI Taxonomy" id="329879"/>
    <lineage>
        <taxon>Eukaryota</taxon>
        <taxon>Fungi</taxon>
        <taxon>Dikarya</taxon>
        <taxon>Ascomycota</taxon>
        <taxon>Pezizomycotina</taxon>
        <taxon>Dothideomycetes</taxon>
        <taxon>Dothideomycetes incertae sedis</taxon>
        <taxon>Cryomyces</taxon>
    </lineage>
</organism>
<reference evidence="1 2" key="1">
    <citation type="submission" date="2023-08" db="EMBL/GenBank/DDBJ databases">
        <title>Black Yeasts Isolated from many extreme environments.</title>
        <authorList>
            <person name="Coleine C."/>
            <person name="Stajich J.E."/>
            <person name="Selbmann L."/>
        </authorList>
    </citation>
    <scope>NUCLEOTIDE SEQUENCE [LARGE SCALE GENOMIC DNA]</scope>
    <source>
        <strain evidence="1 2">CCFEE 536</strain>
    </source>
</reference>
<dbReference type="InterPro" id="IPR027523">
    <property type="entry name" value="CLU_prot"/>
</dbReference>
<protein>
    <submittedName>
        <fullName evidence="1">Intracellular distribution of mitochondria</fullName>
    </submittedName>
</protein>
<dbReference type="PANTHER" id="PTHR12601">
    <property type="entry name" value="EUKARYOTIC TRANSLATION INITIATION FACTOR 3 SUBUNIT EIF-3"/>
    <property type="match status" value="1"/>
</dbReference>
<accession>A0ABR0M1X7</accession>
<proteinExistence type="predicted"/>
<dbReference type="InterPro" id="IPR011990">
    <property type="entry name" value="TPR-like_helical_dom_sf"/>
</dbReference>
<dbReference type="Gene3D" id="1.25.40.10">
    <property type="entry name" value="Tetratricopeptide repeat domain"/>
    <property type="match status" value="1"/>
</dbReference>
<evidence type="ECO:0000313" key="2">
    <source>
        <dbReference type="Proteomes" id="UP001357485"/>
    </source>
</evidence>
<evidence type="ECO:0000313" key="1">
    <source>
        <dbReference type="EMBL" id="KAK5269866.1"/>
    </source>
</evidence>
<name>A0ABR0M1X7_9PEZI</name>
<keyword evidence="2" id="KW-1185">Reference proteome</keyword>
<gene>
    <name evidence="1" type="primary">CLU1_3</name>
    <name evidence="1" type="ORF">LTR16_012797</name>
</gene>
<sequence>MLQSIKQYKDSRVWFEASLAICKTVSGENHVNTATLLFQLAQALALERDSKGAVAKMREAHRIFEKELGKENVNTKESNLWLEQL</sequence>
<comment type="caution">
    <text evidence="1">The sequence shown here is derived from an EMBL/GenBank/DDBJ whole genome shotgun (WGS) entry which is preliminary data.</text>
</comment>
<dbReference type="Proteomes" id="UP001357485">
    <property type="component" value="Unassembled WGS sequence"/>
</dbReference>
<feature type="non-terminal residue" evidence="1">
    <location>
        <position position="85"/>
    </location>
</feature>
<dbReference type="SUPFAM" id="SSF48452">
    <property type="entry name" value="TPR-like"/>
    <property type="match status" value="1"/>
</dbReference>
<dbReference type="EMBL" id="JAVRRA010005658">
    <property type="protein sequence ID" value="KAK5269866.1"/>
    <property type="molecule type" value="Genomic_DNA"/>
</dbReference>
<dbReference type="Pfam" id="PF13424">
    <property type="entry name" value="TPR_12"/>
    <property type="match status" value="1"/>
</dbReference>